<dbReference type="InterPro" id="IPR001789">
    <property type="entry name" value="Sig_transdc_resp-reg_receiver"/>
</dbReference>
<dbReference type="PROSITE" id="PS50930">
    <property type="entry name" value="HTH_LYTTR"/>
    <property type="match status" value="1"/>
</dbReference>
<accession>A0A7S7NRJ8</accession>
<dbReference type="Pfam" id="PF00072">
    <property type="entry name" value="Response_reg"/>
    <property type="match status" value="1"/>
</dbReference>
<dbReference type="EMBL" id="CP063849">
    <property type="protein sequence ID" value="QOY88376.1"/>
    <property type="molecule type" value="Genomic_DNA"/>
</dbReference>
<dbReference type="InterPro" id="IPR046947">
    <property type="entry name" value="LytR-like"/>
</dbReference>
<dbReference type="Pfam" id="PF04397">
    <property type="entry name" value="LytTR"/>
    <property type="match status" value="1"/>
</dbReference>
<dbReference type="Gene3D" id="3.40.50.2300">
    <property type="match status" value="1"/>
</dbReference>
<feature type="modified residue" description="4-aspartylphosphate" evidence="1">
    <location>
        <position position="53"/>
    </location>
</feature>
<protein>
    <submittedName>
        <fullName evidence="4">Response regulator transcription factor</fullName>
    </submittedName>
</protein>
<evidence type="ECO:0000256" key="1">
    <source>
        <dbReference type="PROSITE-ProRule" id="PRU00169"/>
    </source>
</evidence>
<dbReference type="RefSeq" id="WP_194450039.1">
    <property type="nucleotide sequence ID" value="NZ_CP063849.1"/>
</dbReference>
<evidence type="ECO:0000313" key="4">
    <source>
        <dbReference type="EMBL" id="QOY88376.1"/>
    </source>
</evidence>
<dbReference type="KEGG" id="pfer:IRI77_37560"/>
<dbReference type="Proteomes" id="UP000593892">
    <property type="component" value="Chromosome"/>
</dbReference>
<evidence type="ECO:0000313" key="5">
    <source>
        <dbReference type="Proteomes" id="UP000593892"/>
    </source>
</evidence>
<dbReference type="SUPFAM" id="SSF52172">
    <property type="entry name" value="CheY-like"/>
    <property type="match status" value="1"/>
</dbReference>
<evidence type="ECO:0000259" key="3">
    <source>
        <dbReference type="PROSITE" id="PS50930"/>
    </source>
</evidence>
<dbReference type="GO" id="GO:0000156">
    <property type="term" value="F:phosphorelay response regulator activity"/>
    <property type="evidence" value="ECO:0007669"/>
    <property type="project" value="InterPro"/>
</dbReference>
<sequence length="246" mass="27105">MRVLIVDDEPPTLVRLRQLLAAHPDGEIAGEAANGTQAMELAAQLRPHGILLDIQMPGCSGIDVAACLPQPRPHIIFCTACDQYAVEAFELNAVDYLLKPVGRARLAQSLDRIRALPTPLRSQEAALERALRPGATAPTRFLARKGSQFVVVEESRILYFGSEGSLTRLVADSSDYWMAPTLNELERRLAPSRFFRISRAALVNLSAVTEVRPESGNGEVTLRNGVKLEVSRRRTRHLLEYLAGMV</sequence>
<dbReference type="InterPro" id="IPR011006">
    <property type="entry name" value="CheY-like_superfamily"/>
</dbReference>
<dbReference type="Gene3D" id="2.40.50.1020">
    <property type="entry name" value="LytTr DNA-binding domain"/>
    <property type="match status" value="1"/>
</dbReference>
<dbReference type="SMART" id="SM00850">
    <property type="entry name" value="LytTR"/>
    <property type="match status" value="1"/>
</dbReference>
<reference evidence="4 5" key="1">
    <citation type="submission" date="2020-10" db="EMBL/GenBank/DDBJ databases">
        <title>Complete genome sequence of Paludibaculum fermentans P105T, a facultatively anaerobic acidobacterium capable of dissimilatory Fe(III) reduction.</title>
        <authorList>
            <person name="Dedysh S.N."/>
            <person name="Beletsky A.V."/>
            <person name="Kulichevskaya I.S."/>
            <person name="Mardanov A.V."/>
            <person name="Ravin N.V."/>
        </authorList>
    </citation>
    <scope>NUCLEOTIDE SEQUENCE [LARGE SCALE GENOMIC DNA]</scope>
    <source>
        <strain evidence="4 5">P105</strain>
    </source>
</reference>
<gene>
    <name evidence="4" type="ORF">IRI77_37560</name>
</gene>
<keyword evidence="5" id="KW-1185">Reference proteome</keyword>
<dbReference type="GO" id="GO:0003677">
    <property type="term" value="F:DNA binding"/>
    <property type="evidence" value="ECO:0007669"/>
    <property type="project" value="InterPro"/>
</dbReference>
<name>A0A7S7NRJ8_PALFE</name>
<dbReference type="PROSITE" id="PS50110">
    <property type="entry name" value="RESPONSE_REGULATORY"/>
    <property type="match status" value="1"/>
</dbReference>
<dbReference type="SMART" id="SM00448">
    <property type="entry name" value="REC"/>
    <property type="match status" value="1"/>
</dbReference>
<dbReference type="AlphaFoldDB" id="A0A7S7NRJ8"/>
<dbReference type="InterPro" id="IPR007492">
    <property type="entry name" value="LytTR_DNA-bd_dom"/>
</dbReference>
<evidence type="ECO:0000259" key="2">
    <source>
        <dbReference type="PROSITE" id="PS50110"/>
    </source>
</evidence>
<keyword evidence="1" id="KW-0597">Phosphoprotein</keyword>
<organism evidence="4 5">
    <name type="scientific">Paludibaculum fermentans</name>
    <dbReference type="NCBI Taxonomy" id="1473598"/>
    <lineage>
        <taxon>Bacteria</taxon>
        <taxon>Pseudomonadati</taxon>
        <taxon>Acidobacteriota</taxon>
        <taxon>Terriglobia</taxon>
        <taxon>Bryobacterales</taxon>
        <taxon>Bryobacteraceae</taxon>
        <taxon>Paludibaculum</taxon>
    </lineage>
</organism>
<dbReference type="PANTHER" id="PTHR37299">
    <property type="entry name" value="TRANSCRIPTIONAL REGULATOR-RELATED"/>
    <property type="match status" value="1"/>
</dbReference>
<feature type="domain" description="HTH LytTR-type" evidence="3">
    <location>
        <begin position="141"/>
        <end position="244"/>
    </location>
</feature>
<feature type="domain" description="Response regulatory" evidence="2">
    <location>
        <begin position="2"/>
        <end position="114"/>
    </location>
</feature>
<proteinExistence type="predicted"/>
<dbReference type="PANTHER" id="PTHR37299:SF1">
    <property type="entry name" value="STAGE 0 SPORULATION PROTEIN A HOMOLOG"/>
    <property type="match status" value="1"/>
</dbReference>